<sequence length="409" mass="48324">MEYALVKIPHENDKKVVVETCHIKNFSTFNVLTQNQVYRYDDGVKKFKCIILHQSDSRDYLLKPKFHNEKEAESGVTNAKEARKNKKQNKITSHSQKTEAIIQVYEENRNSNKEKASNGTSGQDNETRELPINYDEIEVLPNSPIHEGTSEDQSDLNQEPKRKKPKQIIEETDSEKEILSESELEYVEPRVTINNKKDDGENEERVDSQKSQQKPTLSNHIRPKLKDTKILEQNPLMERLMKDNRKKDEENIKLKRQLQQYRLITSSNQLQKQQEQQQKLEQPQKQRYDPYYYIDHDTFHVGDDIYIPSSTSREAFDAPNPSKFIKTMSFAIWGNQTLSQRVVREQKNTNGRTQLTPRKKELLKIHYRQYLESRKYSDEKFNNENSNTQINTYLDRAIQEAKRQTKKQN</sequence>
<feature type="compositionally biased region" description="Acidic residues" evidence="1">
    <location>
        <begin position="170"/>
        <end position="186"/>
    </location>
</feature>
<evidence type="ECO:0000313" key="3">
    <source>
        <dbReference type="Proteomes" id="UP000826195"/>
    </source>
</evidence>
<feature type="compositionally biased region" description="Basic and acidic residues" evidence="1">
    <location>
        <begin position="195"/>
        <end position="208"/>
    </location>
</feature>
<protein>
    <submittedName>
        <fullName evidence="2">Uncharacterized protein</fullName>
    </submittedName>
</protein>
<feature type="compositionally biased region" description="Polar residues" evidence="1">
    <location>
        <begin position="209"/>
        <end position="219"/>
    </location>
</feature>
<comment type="caution">
    <text evidence="2">The sequence shown here is derived from an EMBL/GenBank/DDBJ whole genome shotgun (WGS) entry which is preliminary data.</text>
</comment>
<proteinExistence type="predicted"/>
<feature type="compositionally biased region" description="Basic and acidic residues" evidence="1">
    <location>
        <begin position="106"/>
        <end position="116"/>
    </location>
</feature>
<organism evidence="2 3">
    <name type="scientific">Cotesia glomerata</name>
    <name type="common">Lepidopteran parasitic wasp</name>
    <name type="synonym">Apanteles glomeratus</name>
    <dbReference type="NCBI Taxonomy" id="32391"/>
    <lineage>
        <taxon>Eukaryota</taxon>
        <taxon>Metazoa</taxon>
        <taxon>Ecdysozoa</taxon>
        <taxon>Arthropoda</taxon>
        <taxon>Hexapoda</taxon>
        <taxon>Insecta</taxon>
        <taxon>Pterygota</taxon>
        <taxon>Neoptera</taxon>
        <taxon>Endopterygota</taxon>
        <taxon>Hymenoptera</taxon>
        <taxon>Apocrita</taxon>
        <taxon>Ichneumonoidea</taxon>
        <taxon>Braconidae</taxon>
        <taxon>Microgastrinae</taxon>
        <taxon>Cotesia</taxon>
    </lineage>
</organism>
<keyword evidence="3" id="KW-1185">Reference proteome</keyword>
<reference evidence="2 3" key="1">
    <citation type="journal article" date="2021" name="J. Hered.">
        <title>A chromosome-level genome assembly of the parasitoid wasp, Cotesia glomerata (Hymenoptera: Braconidae).</title>
        <authorList>
            <person name="Pinto B.J."/>
            <person name="Weis J.J."/>
            <person name="Gamble T."/>
            <person name="Ode P.J."/>
            <person name="Paul R."/>
            <person name="Zaspel J.M."/>
        </authorList>
    </citation>
    <scope>NUCLEOTIDE SEQUENCE [LARGE SCALE GENOMIC DNA]</scope>
    <source>
        <strain evidence="2">CgM1</strain>
    </source>
</reference>
<feature type="region of interest" description="Disordered" evidence="1">
    <location>
        <begin position="142"/>
        <end position="222"/>
    </location>
</feature>
<gene>
    <name evidence="2" type="ORF">KQX54_011810</name>
</gene>
<evidence type="ECO:0000256" key="1">
    <source>
        <dbReference type="SAM" id="MobiDB-lite"/>
    </source>
</evidence>
<dbReference type="AlphaFoldDB" id="A0AAV7I8P5"/>
<feature type="region of interest" description="Disordered" evidence="1">
    <location>
        <begin position="70"/>
        <end position="128"/>
    </location>
</feature>
<accession>A0AAV7I8P5</accession>
<dbReference type="EMBL" id="JAHXZJ010002237">
    <property type="protein sequence ID" value="KAH0546587.1"/>
    <property type="molecule type" value="Genomic_DNA"/>
</dbReference>
<dbReference type="Proteomes" id="UP000826195">
    <property type="component" value="Unassembled WGS sequence"/>
</dbReference>
<name>A0AAV7I8P5_COTGL</name>
<evidence type="ECO:0000313" key="2">
    <source>
        <dbReference type="EMBL" id="KAH0546587.1"/>
    </source>
</evidence>